<keyword evidence="2" id="KW-1185">Reference proteome</keyword>
<accession>A0A4Q1QRV1</accession>
<evidence type="ECO:0000313" key="2">
    <source>
        <dbReference type="Proteomes" id="UP000289482"/>
    </source>
</evidence>
<dbReference type="RefSeq" id="WP_153189271.1">
    <property type="nucleotide sequence ID" value="NZ_JABZEL010000009.1"/>
</dbReference>
<organism evidence="1 2">
    <name type="scientific">Streptomyces sioyaensis</name>
    <dbReference type="NCBI Taxonomy" id="67364"/>
    <lineage>
        <taxon>Bacteria</taxon>
        <taxon>Bacillati</taxon>
        <taxon>Actinomycetota</taxon>
        <taxon>Actinomycetes</taxon>
        <taxon>Kitasatosporales</taxon>
        <taxon>Streptomycetaceae</taxon>
        <taxon>Streptomyces</taxon>
    </lineage>
</organism>
<evidence type="ECO:0000313" key="1">
    <source>
        <dbReference type="EMBL" id="RXS65747.1"/>
    </source>
</evidence>
<gene>
    <name evidence="1" type="ORF">EST54_17625</name>
</gene>
<reference evidence="1 2" key="1">
    <citation type="submission" date="2019-01" db="EMBL/GenBank/DDBJ databases">
        <title>Draft genome sequences of the type strain Streptomyces sioyaensis DSM 40032 and its novel strain, TM32, a thermotolerant antibiotics-producing actinobacterium.</title>
        <authorList>
            <person name="Nakaew N."/>
            <person name="Lumyong S."/>
            <person name="Sloan W.T."/>
            <person name="Sungthong R."/>
        </authorList>
    </citation>
    <scope>NUCLEOTIDE SEQUENCE [LARGE SCALE GENOMIC DNA]</scope>
    <source>
        <strain evidence="1 2">DSM 40032</strain>
    </source>
</reference>
<dbReference type="Proteomes" id="UP000289482">
    <property type="component" value="Unassembled WGS sequence"/>
</dbReference>
<protein>
    <submittedName>
        <fullName evidence="1">Uncharacterized protein</fullName>
    </submittedName>
</protein>
<sequence length="122" mass="13641">MTKVKVRFTGAASHNEGITQGASSLETGIEYQVLEIYTQSEGPNFIRIESIPGQLPGLFDSRLFHVTQSEIPINWRTFIGTNGGISIRPALWHAPGFWESLMDGEEWAVGCYHDEKEKIEST</sequence>
<name>A0A4Q1QRV1_9ACTN</name>
<dbReference type="EMBL" id="SDIF01000046">
    <property type="protein sequence ID" value="RXS65747.1"/>
    <property type="molecule type" value="Genomic_DNA"/>
</dbReference>
<dbReference type="AlphaFoldDB" id="A0A4Q1QRV1"/>
<comment type="caution">
    <text evidence="1">The sequence shown here is derived from an EMBL/GenBank/DDBJ whole genome shotgun (WGS) entry which is preliminary data.</text>
</comment>
<proteinExistence type="predicted"/>